<feature type="compositionally biased region" description="Basic and acidic residues" evidence="1">
    <location>
        <begin position="7"/>
        <end position="22"/>
    </location>
</feature>
<dbReference type="EMBL" id="GBXM01044948">
    <property type="protein sequence ID" value="JAH63629.1"/>
    <property type="molecule type" value="Transcribed_RNA"/>
</dbReference>
<protein>
    <submittedName>
        <fullName evidence="2">Uncharacterized protein</fullName>
    </submittedName>
</protein>
<reference evidence="2" key="1">
    <citation type="submission" date="2014-11" db="EMBL/GenBank/DDBJ databases">
        <authorList>
            <person name="Amaro Gonzalez C."/>
        </authorList>
    </citation>
    <scope>NUCLEOTIDE SEQUENCE</scope>
</reference>
<evidence type="ECO:0000256" key="1">
    <source>
        <dbReference type="SAM" id="MobiDB-lite"/>
    </source>
</evidence>
<dbReference type="AlphaFoldDB" id="A0A0E9UCM2"/>
<sequence length="31" mass="3407">MSSTVGRTEKPDPDISTHRFPTDEESTGSLQ</sequence>
<accession>A0A0E9UCM2</accession>
<proteinExistence type="predicted"/>
<dbReference type="EMBL" id="GBXM01055996">
    <property type="protein sequence ID" value="JAH52581.1"/>
    <property type="molecule type" value="Transcribed_RNA"/>
</dbReference>
<name>A0A0E9UCM2_ANGAN</name>
<dbReference type="EMBL" id="GBXM01047893">
    <property type="protein sequence ID" value="JAH60684.1"/>
    <property type="molecule type" value="Transcribed_RNA"/>
</dbReference>
<reference evidence="2" key="2">
    <citation type="journal article" date="2015" name="Fish Shellfish Immunol.">
        <title>Early steps in the European eel (Anguilla anguilla)-Vibrio vulnificus interaction in the gills: Role of the RtxA13 toxin.</title>
        <authorList>
            <person name="Callol A."/>
            <person name="Pajuelo D."/>
            <person name="Ebbesson L."/>
            <person name="Teles M."/>
            <person name="MacKenzie S."/>
            <person name="Amaro C."/>
        </authorList>
    </citation>
    <scope>NUCLEOTIDE SEQUENCE</scope>
</reference>
<evidence type="ECO:0000313" key="2">
    <source>
        <dbReference type="EMBL" id="JAH63629.1"/>
    </source>
</evidence>
<feature type="region of interest" description="Disordered" evidence="1">
    <location>
        <begin position="1"/>
        <end position="31"/>
    </location>
</feature>
<organism evidence="2">
    <name type="scientific">Anguilla anguilla</name>
    <name type="common">European freshwater eel</name>
    <name type="synonym">Muraena anguilla</name>
    <dbReference type="NCBI Taxonomy" id="7936"/>
    <lineage>
        <taxon>Eukaryota</taxon>
        <taxon>Metazoa</taxon>
        <taxon>Chordata</taxon>
        <taxon>Craniata</taxon>
        <taxon>Vertebrata</taxon>
        <taxon>Euteleostomi</taxon>
        <taxon>Actinopterygii</taxon>
        <taxon>Neopterygii</taxon>
        <taxon>Teleostei</taxon>
        <taxon>Anguilliformes</taxon>
        <taxon>Anguillidae</taxon>
        <taxon>Anguilla</taxon>
    </lineage>
</organism>